<dbReference type="Pfam" id="PF00583">
    <property type="entry name" value="Acetyltransf_1"/>
    <property type="match status" value="1"/>
</dbReference>
<feature type="domain" description="N-acetyltransferase" evidence="2">
    <location>
        <begin position="13"/>
        <end position="170"/>
    </location>
</feature>
<evidence type="ECO:0000259" key="2">
    <source>
        <dbReference type="PROSITE" id="PS51186"/>
    </source>
</evidence>
<dbReference type="Proteomes" id="UP000582837">
    <property type="component" value="Unassembled WGS sequence"/>
</dbReference>
<dbReference type="InterPro" id="IPR050769">
    <property type="entry name" value="NAT_camello-type"/>
</dbReference>
<dbReference type="EMBL" id="JACHIA010000002">
    <property type="protein sequence ID" value="MBB6069393.1"/>
    <property type="molecule type" value="Genomic_DNA"/>
</dbReference>
<dbReference type="AlphaFoldDB" id="A0A841GVK2"/>
<evidence type="ECO:0000313" key="4">
    <source>
        <dbReference type="Proteomes" id="UP000582837"/>
    </source>
</evidence>
<dbReference type="Gene3D" id="3.40.630.30">
    <property type="match status" value="1"/>
</dbReference>
<dbReference type="InterPro" id="IPR016181">
    <property type="entry name" value="Acyl_CoA_acyltransferase"/>
</dbReference>
<dbReference type="CDD" id="cd04301">
    <property type="entry name" value="NAT_SF"/>
    <property type="match status" value="1"/>
</dbReference>
<organism evidence="3 4">
    <name type="scientific">Longimicrobium terrae</name>
    <dbReference type="NCBI Taxonomy" id="1639882"/>
    <lineage>
        <taxon>Bacteria</taxon>
        <taxon>Pseudomonadati</taxon>
        <taxon>Gemmatimonadota</taxon>
        <taxon>Longimicrobiia</taxon>
        <taxon>Longimicrobiales</taxon>
        <taxon>Longimicrobiaceae</taxon>
        <taxon>Longimicrobium</taxon>
    </lineage>
</organism>
<dbReference type="PANTHER" id="PTHR13947:SF37">
    <property type="entry name" value="LD18367P"/>
    <property type="match status" value="1"/>
</dbReference>
<dbReference type="PANTHER" id="PTHR13947">
    <property type="entry name" value="GNAT FAMILY N-ACETYLTRANSFERASE"/>
    <property type="match status" value="1"/>
</dbReference>
<dbReference type="InterPro" id="IPR000182">
    <property type="entry name" value="GNAT_dom"/>
</dbReference>
<name>A0A841GVK2_9BACT</name>
<dbReference type="PROSITE" id="PS51186">
    <property type="entry name" value="GNAT"/>
    <property type="match status" value="1"/>
</dbReference>
<sequence>MAMRMNDQDGFAMTVRTEVRPGDLGGIIALHGTVYAGGLGFDPGMEALVARPLAEFFLARSDRERVWIAERAGRLAGCIAIVRADEETAQLRWFVVHPDARGAGLGRTLLRDAIAFSRVAGYRRIVLWTVDSLHSAIRLYLAEGFRLAEQKPGPVWGVDVAEQRYDLDLV</sequence>
<evidence type="ECO:0000256" key="1">
    <source>
        <dbReference type="ARBA" id="ARBA00022679"/>
    </source>
</evidence>
<protein>
    <submittedName>
        <fullName evidence="3">GNAT superfamily N-acetyltransferase</fullName>
    </submittedName>
</protein>
<proteinExistence type="predicted"/>
<dbReference type="GO" id="GO:0008080">
    <property type="term" value="F:N-acetyltransferase activity"/>
    <property type="evidence" value="ECO:0007669"/>
    <property type="project" value="InterPro"/>
</dbReference>
<reference evidence="3 4" key="1">
    <citation type="submission" date="2020-08" db="EMBL/GenBank/DDBJ databases">
        <title>Genomic Encyclopedia of Type Strains, Phase IV (KMG-IV): sequencing the most valuable type-strain genomes for metagenomic binning, comparative biology and taxonomic classification.</title>
        <authorList>
            <person name="Goeker M."/>
        </authorList>
    </citation>
    <scope>NUCLEOTIDE SEQUENCE [LARGE SCALE GENOMIC DNA]</scope>
    <source>
        <strain evidence="3 4">DSM 29007</strain>
    </source>
</reference>
<comment type="caution">
    <text evidence="3">The sequence shown here is derived from an EMBL/GenBank/DDBJ whole genome shotgun (WGS) entry which is preliminary data.</text>
</comment>
<accession>A0A841GVK2</accession>
<gene>
    <name evidence="3" type="ORF">HNQ61_001008</name>
</gene>
<evidence type="ECO:0000313" key="3">
    <source>
        <dbReference type="EMBL" id="MBB6069393.1"/>
    </source>
</evidence>
<dbReference type="SUPFAM" id="SSF55729">
    <property type="entry name" value="Acyl-CoA N-acyltransferases (Nat)"/>
    <property type="match status" value="1"/>
</dbReference>
<keyword evidence="1 3" id="KW-0808">Transferase</keyword>
<keyword evidence="4" id="KW-1185">Reference proteome</keyword>